<feature type="compositionally biased region" description="Low complexity" evidence="1">
    <location>
        <begin position="915"/>
        <end position="931"/>
    </location>
</feature>
<feature type="compositionally biased region" description="Acidic residues" evidence="1">
    <location>
        <begin position="640"/>
        <end position="649"/>
    </location>
</feature>
<reference evidence="2 3" key="1">
    <citation type="submission" date="2023-01" db="EMBL/GenBank/DDBJ databases">
        <title>Analysis of 21 Apiospora genomes using comparative genomics revels a genus with tremendous synthesis potential of carbohydrate active enzymes and secondary metabolites.</title>
        <authorList>
            <person name="Sorensen T."/>
        </authorList>
    </citation>
    <scope>NUCLEOTIDE SEQUENCE [LARGE SCALE GENOMIC DNA]</scope>
    <source>
        <strain evidence="2 3">CBS 20057</strain>
    </source>
</reference>
<feature type="compositionally biased region" description="Polar residues" evidence="1">
    <location>
        <begin position="368"/>
        <end position="379"/>
    </location>
</feature>
<feature type="region of interest" description="Disordered" evidence="1">
    <location>
        <begin position="626"/>
        <end position="649"/>
    </location>
</feature>
<feature type="compositionally biased region" description="Polar residues" evidence="1">
    <location>
        <begin position="854"/>
        <end position="870"/>
    </location>
</feature>
<feature type="region of interest" description="Disordered" evidence="1">
    <location>
        <begin position="88"/>
        <end position="121"/>
    </location>
</feature>
<gene>
    <name evidence="2" type="ORF">PG991_005735</name>
</gene>
<feature type="region of interest" description="Disordered" evidence="1">
    <location>
        <begin position="353"/>
        <end position="385"/>
    </location>
</feature>
<feature type="compositionally biased region" description="Basic and acidic residues" evidence="1">
    <location>
        <begin position="707"/>
        <end position="717"/>
    </location>
</feature>
<proteinExistence type="predicted"/>
<accession>A0ABR1SBX2</accession>
<evidence type="ECO:0000313" key="3">
    <source>
        <dbReference type="Proteomes" id="UP001396898"/>
    </source>
</evidence>
<feature type="compositionally biased region" description="Basic residues" evidence="1">
    <location>
        <begin position="887"/>
        <end position="897"/>
    </location>
</feature>
<feature type="compositionally biased region" description="Basic and acidic residues" evidence="1">
    <location>
        <begin position="31"/>
        <end position="46"/>
    </location>
</feature>
<name>A0ABR1SBX2_9PEZI</name>
<sequence length="964" mass="105215">MENTASSAKAQSKAPATPGQALTFRAAPSSESRRDVNRRHEGKQTIHDGFGPGNNRAKPSLPVFRTPGLLDDSSPAWYQEGNVLLPGAEAKNQGPEEDPSQDDGKNRLPSPVPRPPSPLQWGRLDYRTQAIIMKSLTKFHKKELFALDAACDTLGLYRHEADAFVARHFAEWSKLIAGEIDDTTLVDRGTVHMAHRFMMGQSLPQQAIETVTQMSSKIIRWPQRITTDGPPAPADPFINGGFPSFVPLPSSPLDQRPGGLLNQGQRPQPNAIPPQPRHAGFLKFALIPGMEGTPHGVRFTEIVLPPKTLVRGPRSAYTLQDGGRYVIQYPDWCKDYTNLQLSHFTFVEGRGGVKPIPQQTHGGDAAHSDNSAQKHNSSPLPIHKHTDIPTATSICALKSHGSNTVHQGGGEGDSELVTPEDLQWNRSAPMPSFYEEEQGITSEELARMPTGPVAPTSSSVISRHVSHEPYLTIRLPSQYYVFGPRSQLITFDGNFIRSAPACQLANPKQPCRHGNMPHSVGGVYSFWFSKEIDPVLTPANLAVLPKLPEAVSARFLLPSRYAMYRDGSLMPRATAPGFHELRRMRKTQRIDGAVAEEKTTVDLVDQNGIYLLLNDMAPYRSRVLPVSEKKAEASSSTDEPSSEDEECDEGANDIAAIKSMPHHMQDTMLEARRLIAPYREEFEAGMEKERREELLAEKREYSREKAMALKEAKEEKKRKALQRRTAPSRNVAPVASDATNSSGQHGGSSRTGPGLGMGLVSFNDEVLKRQIESSGSSSSSSDGERTQRKRRKMEKLAEKLDRIPDDDDEDDETFHTSRWGRKITKSTKAQEQQQAPVTRRTAPRAASSVATTTKQAQVPTPASTGRQTAVATPPSHPGAASGDGSPLKKKRGRPRKHPLPEPSQPEASSSTAGTTNTQSSGEASSSNAANTIHCAPGSSLSVKTGQQSRVESSEQASADSGNDT</sequence>
<protein>
    <submittedName>
        <fullName evidence="2">Uncharacterized protein</fullName>
    </submittedName>
</protein>
<dbReference type="EMBL" id="JAQQWI010000007">
    <property type="protein sequence ID" value="KAK8028679.1"/>
    <property type="molecule type" value="Genomic_DNA"/>
</dbReference>
<evidence type="ECO:0000313" key="2">
    <source>
        <dbReference type="EMBL" id="KAK8028679.1"/>
    </source>
</evidence>
<feature type="compositionally biased region" description="Polar residues" evidence="1">
    <location>
        <begin position="905"/>
        <end position="914"/>
    </location>
</feature>
<feature type="compositionally biased region" description="Polar residues" evidence="1">
    <location>
        <begin position="938"/>
        <end position="964"/>
    </location>
</feature>
<feature type="region of interest" description="Disordered" evidence="1">
    <location>
        <begin position="707"/>
        <end position="964"/>
    </location>
</feature>
<feature type="region of interest" description="Disordered" evidence="1">
    <location>
        <begin position="1"/>
        <end position="68"/>
    </location>
</feature>
<keyword evidence="3" id="KW-1185">Reference proteome</keyword>
<feature type="compositionally biased region" description="Basic and acidic residues" evidence="1">
    <location>
        <begin position="794"/>
        <end position="803"/>
    </location>
</feature>
<organism evidence="2 3">
    <name type="scientific">Apiospora marii</name>
    <dbReference type="NCBI Taxonomy" id="335849"/>
    <lineage>
        <taxon>Eukaryota</taxon>
        <taxon>Fungi</taxon>
        <taxon>Dikarya</taxon>
        <taxon>Ascomycota</taxon>
        <taxon>Pezizomycotina</taxon>
        <taxon>Sordariomycetes</taxon>
        <taxon>Xylariomycetidae</taxon>
        <taxon>Amphisphaeriales</taxon>
        <taxon>Apiosporaceae</taxon>
        <taxon>Apiospora</taxon>
    </lineage>
</organism>
<evidence type="ECO:0000256" key="1">
    <source>
        <dbReference type="SAM" id="MobiDB-lite"/>
    </source>
</evidence>
<comment type="caution">
    <text evidence="2">The sequence shown here is derived from an EMBL/GenBank/DDBJ whole genome shotgun (WGS) entry which is preliminary data.</text>
</comment>
<feature type="compositionally biased region" description="Polar residues" evidence="1">
    <location>
        <begin position="737"/>
        <end position="751"/>
    </location>
</feature>
<dbReference type="Proteomes" id="UP001396898">
    <property type="component" value="Unassembled WGS sequence"/>
</dbReference>
<feature type="compositionally biased region" description="Low complexity" evidence="1">
    <location>
        <begin position="835"/>
        <end position="853"/>
    </location>
</feature>
<feature type="compositionally biased region" description="Low complexity" evidence="1">
    <location>
        <begin position="1"/>
        <end position="18"/>
    </location>
</feature>